<dbReference type="EMBL" id="CP036246">
    <property type="protein sequence ID" value="QEP40160.1"/>
    <property type="molecule type" value="Genomic_DNA"/>
</dbReference>
<dbReference type="PRINTS" id="PR00813">
    <property type="entry name" value="BCTERIALGSPG"/>
</dbReference>
<dbReference type="GO" id="GO:0015628">
    <property type="term" value="P:protein secretion by the type II secretion system"/>
    <property type="evidence" value="ECO:0007669"/>
    <property type="project" value="InterPro"/>
</dbReference>
<dbReference type="SUPFAM" id="SSF54523">
    <property type="entry name" value="Pili subunits"/>
    <property type="match status" value="1"/>
</dbReference>
<dbReference type="Proteomes" id="UP000322644">
    <property type="component" value="Chromosome"/>
</dbReference>
<evidence type="ECO:0000313" key="6">
    <source>
        <dbReference type="Proteomes" id="UP000322644"/>
    </source>
</evidence>
<reference evidence="4 6" key="3">
    <citation type="submission" date="2019-09" db="EMBL/GenBank/DDBJ databases">
        <title>Taxonomic note: a critical rebuttal of the proposed division of the genus Arcobacter into six genera, emended descriptions of Arcobacter anaerophilus and the genus Arcobacter, and an assessment of genus-level boundaries for Epsilonproteobacteria using in silico genomic comparator tools.</title>
        <authorList>
            <person name="On S.L.W."/>
            <person name="Miller W.G."/>
            <person name="Biggs P."/>
            <person name="Cornelius A."/>
            <person name="Vandamme P."/>
        </authorList>
    </citation>
    <scope>NUCLEOTIDE SEQUENCE [LARGE SCALE GENOMIC DNA]</scope>
    <source>
        <strain evidence="4 6">CCUG 56899</strain>
    </source>
</reference>
<evidence type="ECO:0000313" key="5">
    <source>
        <dbReference type="Proteomes" id="UP000093159"/>
    </source>
</evidence>
<dbReference type="KEGG" id="apoc:APORC_0543"/>
<feature type="transmembrane region" description="Helical" evidence="2">
    <location>
        <begin position="7"/>
        <end position="28"/>
    </location>
</feature>
<keyword evidence="2" id="KW-0472">Membrane</keyword>
<sequence>MKNMKRAFSLIEIIFVIVILGIIVSFAAPKLMDTKDSALVSTLKRDITTTINAVQSYYLLNQKINSLEDVLTIGTTNWDIEKLSMKDKNSCLRLDVINSLNGIKLELIVDPIKDLPICKKLRESGVESKTYDVY</sequence>
<evidence type="ECO:0000256" key="1">
    <source>
        <dbReference type="ARBA" id="ARBA00022481"/>
    </source>
</evidence>
<evidence type="ECO:0000313" key="3">
    <source>
        <dbReference type="EMBL" id="OCL93480.1"/>
    </source>
</evidence>
<dbReference type="Pfam" id="PF07963">
    <property type="entry name" value="N_methyl"/>
    <property type="match status" value="1"/>
</dbReference>
<evidence type="ECO:0000313" key="4">
    <source>
        <dbReference type="EMBL" id="QEP40160.1"/>
    </source>
</evidence>
<dbReference type="InterPro" id="IPR012902">
    <property type="entry name" value="N_methyl_site"/>
</dbReference>
<dbReference type="AlphaFoldDB" id="A0A1C0B165"/>
<reference evidence="4 6" key="2">
    <citation type="submission" date="2019-09" db="EMBL/GenBank/DDBJ databases">
        <title>Complete genome sequencing of four Arcobacter species reveals a diverse suite of mobile elements.</title>
        <authorList>
            <person name="Miller W.G."/>
            <person name="Yee E."/>
            <person name="Bono J.L."/>
        </authorList>
    </citation>
    <scope>NUCLEOTIDE SEQUENCE [LARGE SCALE GENOMIC DNA]</scope>
    <source>
        <strain evidence="4 6">CCUG 56899</strain>
    </source>
</reference>
<dbReference type="InterPro" id="IPR045584">
    <property type="entry name" value="Pilin-like"/>
</dbReference>
<dbReference type="Proteomes" id="UP000093159">
    <property type="component" value="Unassembled WGS sequence"/>
</dbReference>
<dbReference type="GO" id="GO:0015627">
    <property type="term" value="C:type II protein secretion system complex"/>
    <property type="evidence" value="ECO:0007669"/>
    <property type="project" value="InterPro"/>
</dbReference>
<dbReference type="EMBL" id="LDIR01000001">
    <property type="protein sequence ID" value="OCL93480.1"/>
    <property type="molecule type" value="Genomic_DNA"/>
</dbReference>
<gene>
    <name evidence="3" type="primary">xcpT</name>
    <name evidence="3" type="ORF">AAX28_01023</name>
    <name evidence="4" type="ORF">APORC_0543</name>
</gene>
<organism evidence="4 6">
    <name type="scientific">Arcobacter porcinus</name>
    <dbReference type="NCBI Taxonomy" id="1935204"/>
    <lineage>
        <taxon>Bacteria</taxon>
        <taxon>Pseudomonadati</taxon>
        <taxon>Campylobacterota</taxon>
        <taxon>Epsilonproteobacteria</taxon>
        <taxon>Campylobacterales</taxon>
        <taxon>Arcobacteraceae</taxon>
        <taxon>Arcobacter</taxon>
    </lineage>
</organism>
<keyword evidence="5" id="KW-1185">Reference proteome</keyword>
<dbReference type="Gene3D" id="3.30.700.10">
    <property type="entry name" value="Glycoprotein, Type 4 Pilin"/>
    <property type="match status" value="1"/>
</dbReference>
<dbReference type="InterPro" id="IPR000983">
    <property type="entry name" value="Bac_GSPG_pilin"/>
</dbReference>
<reference evidence="3 5" key="1">
    <citation type="submission" date="2015-05" db="EMBL/GenBank/DDBJ databases">
        <authorList>
            <person name="Rovetto F."/>
            <person name="Cocolin L."/>
            <person name="Illeghems K."/>
            <person name="Van Nieuwerburgh F."/>
            <person name="Houf K."/>
        </authorList>
    </citation>
    <scope>NUCLEOTIDE SEQUENCE [LARGE SCALE GENOMIC DNA]</scope>
    <source>
        <strain evidence="3 5">117434</strain>
    </source>
</reference>
<keyword evidence="2" id="KW-1133">Transmembrane helix</keyword>
<keyword evidence="2" id="KW-0812">Transmembrane</keyword>
<dbReference type="NCBIfam" id="TIGR02532">
    <property type="entry name" value="IV_pilin_GFxxxE"/>
    <property type="match status" value="1"/>
</dbReference>
<proteinExistence type="predicted"/>
<name>A0A1C0B165_9BACT</name>
<dbReference type="RefSeq" id="WP_167498291.1">
    <property type="nucleotide sequence ID" value="NZ_CP036246.2"/>
</dbReference>
<keyword evidence="1" id="KW-0488">Methylation</keyword>
<accession>A0A1C0B165</accession>
<protein>
    <submittedName>
        <fullName evidence="3">Type II secretion system protein G</fullName>
    </submittedName>
    <submittedName>
        <fullName evidence="4">Type II secretion/transformation system, G protein</fullName>
    </submittedName>
</protein>
<evidence type="ECO:0000256" key="2">
    <source>
        <dbReference type="SAM" id="Phobius"/>
    </source>
</evidence>